<dbReference type="NCBIfam" id="TIGR01891">
    <property type="entry name" value="amidohydrolases"/>
    <property type="match status" value="1"/>
</dbReference>
<proteinExistence type="predicted"/>
<accession>A0ABQ4FB24</accession>
<dbReference type="Gene3D" id="3.30.70.360">
    <property type="match status" value="1"/>
</dbReference>
<dbReference type="InterPro" id="IPR002933">
    <property type="entry name" value="Peptidase_M20"/>
</dbReference>
<dbReference type="Pfam" id="PF01546">
    <property type="entry name" value="Peptidase_M20"/>
    <property type="match status" value="1"/>
</dbReference>
<gene>
    <name evidence="2" type="ORF">Mam01_21290</name>
</gene>
<comment type="caution">
    <text evidence="2">The sequence shown here is derived from an EMBL/GenBank/DDBJ whole genome shotgun (WGS) entry which is preliminary data.</text>
</comment>
<evidence type="ECO:0000313" key="3">
    <source>
        <dbReference type="Proteomes" id="UP000651728"/>
    </source>
</evidence>
<feature type="domain" description="Peptidase M20 dimerisation" evidence="1">
    <location>
        <begin position="199"/>
        <end position="291"/>
    </location>
</feature>
<dbReference type="InterPro" id="IPR011650">
    <property type="entry name" value="Peptidase_M20_dimer"/>
</dbReference>
<reference evidence="2 3" key="1">
    <citation type="submission" date="2021-01" db="EMBL/GenBank/DDBJ databases">
        <title>Whole genome shotgun sequence of Microbispora amethystogenes NBRC 101907.</title>
        <authorList>
            <person name="Komaki H."/>
            <person name="Tamura T."/>
        </authorList>
    </citation>
    <scope>NUCLEOTIDE SEQUENCE [LARGE SCALE GENOMIC DNA]</scope>
    <source>
        <strain evidence="2 3">NBRC 101907</strain>
    </source>
</reference>
<sequence>MTGPTPCPAVMPDRDEPLAARLERALRGETAAAVELRHRLHAAPDLSGAEGPTRDLVLAELPGHPVDLVAGTGALVRVGGPGPAVGVRAELDALAVTERTGASWASTRSGRMHACGHDVHLAALVALCRAVAVTPGAPPLVAVLQPREETYPSGALDIAGSPLLREHEMTSIIGAHVQPTLPQGEVAATPGTVNAAADEFVVTVTGRGGHAAYPHLTRDPVLALAHVIVGLQHIVSRNVDPVSSAVLGVSTLRAGSASNVVPDQAVAGGTLRAMNEPTREQVHTHLADVADLLARAHGCTAEVTITRGEPVLHNDPALAARAGAELADLGLTPSRPMVSYGADDFSYLSTTLPGLMMFVGVATGEEVRLHAPDFLPADQAVTDVALAMLAGYLAATGRG</sequence>
<dbReference type="InterPro" id="IPR017439">
    <property type="entry name" value="Amidohydrolase"/>
</dbReference>
<dbReference type="Pfam" id="PF07687">
    <property type="entry name" value="M20_dimer"/>
    <property type="match status" value="1"/>
</dbReference>
<dbReference type="Gene3D" id="3.40.630.10">
    <property type="entry name" value="Zn peptidases"/>
    <property type="match status" value="1"/>
</dbReference>
<protein>
    <submittedName>
        <fullName evidence="2">N-acyl-L-amino acid amidohydrolase</fullName>
    </submittedName>
</protein>
<dbReference type="PANTHER" id="PTHR11014:SF63">
    <property type="entry name" value="METALLOPEPTIDASE, PUTATIVE (AFU_ORTHOLOGUE AFUA_6G09600)-RELATED"/>
    <property type="match status" value="1"/>
</dbReference>
<dbReference type="SUPFAM" id="SSF55031">
    <property type="entry name" value="Bacterial exopeptidase dimerisation domain"/>
    <property type="match status" value="1"/>
</dbReference>
<dbReference type="CDD" id="cd03886">
    <property type="entry name" value="M20_Acy1"/>
    <property type="match status" value="1"/>
</dbReference>
<evidence type="ECO:0000313" key="2">
    <source>
        <dbReference type="EMBL" id="GIH31965.1"/>
    </source>
</evidence>
<evidence type="ECO:0000259" key="1">
    <source>
        <dbReference type="Pfam" id="PF07687"/>
    </source>
</evidence>
<dbReference type="InterPro" id="IPR036264">
    <property type="entry name" value="Bact_exopeptidase_dim_dom"/>
</dbReference>
<name>A0ABQ4FB24_9ACTN</name>
<dbReference type="RefSeq" id="WP_225311225.1">
    <property type="nucleotide sequence ID" value="NZ_BAABEJ010000008.1"/>
</dbReference>
<dbReference type="Proteomes" id="UP000651728">
    <property type="component" value="Unassembled WGS sequence"/>
</dbReference>
<dbReference type="EMBL" id="BOOB01000014">
    <property type="protein sequence ID" value="GIH31965.1"/>
    <property type="molecule type" value="Genomic_DNA"/>
</dbReference>
<dbReference type="SUPFAM" id="SSF53187">
    <property type="entry name" value="Zn-dependent exopeptidases"/>
    <property type="match status" value="1"/>
</dbReference>
<dbReference type="PIRSF" id="PIRSF005962">
    <property type="entry name" value="Pept_M20D_amidohydro"/>
    <property type="match status" value="1"/>
</dbReference>
<dbReference type="PANTHER" id="PTHR11014">
    <property type="entry name" value="PEPTIDASE M20 FAMILY MEMBER"/>
    <property type="match status" value="1"/>
</dbReference>
<keyword evidence="3" id="KW-1185">Reference proteome</keyword>
<organism evidence="2 3">
    <name type="scientific">Microbispora amethystogenes</name>
    <dbReference type="NCBI Taxonomy" id="1427754"/>
    <lineage>
        <taxon>Bacteria</taxon>
        <taxon>Bacillati</taxon>
        <taxon>Actinomycetota</taxon>
        <taxon>Actinomycetes</taxon>
        <taxon>Streptosporangiales</taxon>
        <taxon>Streptosporangiaceae</taxon>
        <taxon>Microbispora</taxon>
    </lineage>
</organism>